<reference evidence="2" key="3">
    <citation type="journal article" date="2017" name="Nature">
        <title>Genome sequence of the progenitor of the wheat D genome Aegilops tauschii.</title>
        <authorList>
            <person name="Luo M.C."/>
            <person name="Gu Y.Q."/>
            <person name="Puiu D."/>
            <person name="Wang H."/>
            <person name="Twardziok S.O."/>
            <person name="Deal K.R."/>
            <person name="Huo N."/>
            <person name="Zhu T."/>
            <person name="Wang L."/>
            <person name="Wang Y."/>
            <person name="McGuire P.E."/>
            <person name="Liu S."/>
            <person name="Long H."/>
            <person name="Ramasamy R.K."/>
            <person name="Rodriguez J.C."/>
            <person name="Van S.L."/>
            <person name="Yuan L."/>
            <person name="Wang Z."/>
            <person name="Xia Z."/>
            <person name="Xiao L."/>
            <person name="Anderson O.D."/>
            <person name="Ouyang S."/>
            <person name="Liang Y."/>
            <person name="Zimin A.V."/>
            <person name="Pertea G."/>
            <person name="Qi P."/>
            <person name="Bennetzen J.L."/>
            <person name="Dai X."/>
            <person name="Dawson M.W."/>
            <person name="Muller H.G."/>
            <person name="Kugler K."/>
            <person name="Rivarola-Duarte L."/>
            <person name="Spannagl M."/>
            <person name="Mayer K.F.X."/>
            <person name="Lu F.H."/>
            <person name="Bevan M.W."/>
            <person name="Leroy P."/>
            <person name="Li P."/>
            <person name="You F.M."/>
            <person name="Sun Q."/>
            <person name="Liu Z."/>
            <person name="Lyons E."/>
            <person name="Wicker T."/>
            <person name="Salzberg S.L."/>
            <person name="Devos K.M."/>
            <person name="Dvorak J."/>
        </authorList>
    </citation>
    <scope>NUCLEOTIDE SEQUENCE [LARGE SCALE GENOMIC DNA]</scope>
    <source>
        <strain evidence="2">cv. AL8/78</strain>
    </source>
</reference>
<dbReference type="Proteomes" id="UP000015105">
    <property type="component" value="Chromosome 2D"/>
</dbReference>
<keyword evidence="3" id="KW-1185">Reference proteome</keyword>
<accession>A0A453BQN5</accession>
<dbReference type="InterPro" id="IPR035979">
    <property type="entry name" value="RBD_domain_sf"/>
</dbReference>
<dbReference type="SUPFAM" id="SSF54928">
    <property type="entry name" value="RNA-binding domain, RBD"/>
    <property type="match status" value="1"/>
</dbReference>
<reference evidence="2" key="4">
    <citation type="submission" date="2019-03" db="UniProtKB">
        <authorList>
            <consortium name="EnsemblPlants"/>
        </authorList>
    </citation>
    <scope>IDENTIFICATION</scope>
</reference>
<dbReference type="Gene3D" id="3.30.70.330">
    <property type="match status" value="1"/>
</dbReference>
<evidence type="ECO:0000259" key="1">
    <source>
        <dbReference type="Pfam" id="PF00076"/>
    </source>
</evidence>
<dbReference type="InterPro" id="IPR012677">
    <property type="entry name" value="Nucleotide-bd_a/b_plait_sf"/>
</dbReference>
<evidence type="ECO:0000313" key="3">
    <source>
        <dbReference type="Proteomes" id="UP000015105"/>
    </source>
</evidence>
<dbReference type="AlphaFoldDB" id="A0A453BQN5"/>
<reference evidence="3" key="2">
    <citation type="journal article" date="2017" name="Nat. Plants">
        <title>The Aegilops tauschii genome reveals multiple impacts of transposons.</title>
        <authorList>
            <person name="Zhao G."/>
            <person name="Zou C."/>
            <person name="Li K."/>
            <person name="Wang K."/>
            <person name="Li T."/>
            <person name="Gao L."/>
            <person name="Zhang X."/>
            <person name="Wang H."/>
            <person name="Yang Z."/>
            <person name="Liu X."/>
            <person name="Jiang W."/>
            <person name="Mao L."/>
            <person name="Kong X."/>
            <person name="Jiao Y."/>
            <person name="Jia J."/>
        </authorList>
    </citation>
    <scope>NUCLEOTIDE SEQUENCE [LARGE SCALE GENOMIC DNA]</scope>
    <source>
        <strain evidence="3">cv. AL8/78</strain>
    </source>
</reference>
<sequence>CVSDLLPSRVIFVHKGHILILTRTIAEQLFVGQLDSCVTDEDLDKAFSPYGELTVKVIE</sequence>
<organism evidence="2 3">
    <name type="scientific">Aegilops tauschii subsp. strangulata</name>
    <name type="common">Goatgrass</name>
    <dbReference type="NCBI Taxonomy" id="200361"/>
    <lineage>
        <taxon>Eukaryota</taxon>
        <taxon>Viridiplantae</taxon>
        <taxon>Streptophyta</taxon>
        <taxon>Embryophyta</taxon>
        <taxon>Tracheophyta</taxon>
        <taxon>Spermatophyta</taxon>
        <taxon>Magnoliopsida</taxon>
        <taxon>Liliopsida</taxon>
        <taxon>Poales</taxon>
        <taxon>Poaceae</taxon>
        <taxon>BOP clade</taxon>
        <taxon>Pooideae</taxon>
        <taxon>Triticodae</taxon>
        <taxon>Triticeae</taxon>
        <taxon>Triticinae</taxon>
        <taxon>Aegilops</taxon>
    </lineage>
</organism>
<dbReference type="Gramene" id="AET2Gv20598600.10">
    <property type="protein sequence ID" value="AET2Gv20598600.10"/>
    <property type="gene ID" value="AET2Gv20598600"/>
</dbReference>
<reference evidence="3" key="1">
    <citation type="journal article" date="2014" name="Science">
        <title>Ancient hybridizations among the ancestral genomes of bread wheat.</title>
        <authorList>
            <consortium name="International Wheat Genome Sequencing Consortium,"/>
            <person name="Marcussen T."/>
            <person name="Sandve S.R."/>
            <person name="Heier L."/>
            <person name="Spannagl M."/>
            <person name="Pfeifer M."/>
            <person name="Jakobsen K.S."/>
            <person name="Wulff B.B."/>
            <person name="Steuernagel B."/>
            <person name="Mayer K.F."/>
            <person name="Olsen O.A."/>
        </authorList>
    </citation>
    <scope>NUCLEOTIDE SEQUENCE [LARGE SCALE GENOMIC DNA]</scope>
    <source>
        <strain evidence="3">cv. AL8/78</strain>
    </source>
</reference>
<protein>
    <recommendedName>
        <fullName evidence="1">RRM domain-containing protein</fullName>
    </recommendedName>
</protein>
<name>A0A453BQN5_AEGTS</name>
<dbReference type="Pfam" id="PF00076">
    <property type="entry name" value="RRM_1"/>
    <property type="match status" value="1"/>
</dbReference>
<evidence type="ECO:0000313" key="2">
    <source>
        <dbReference type="EnsemblPlants" id="AET2Gv20598600.10"/>
    </source>
</evidence>
<proteinExistence type="predicted"/>
<dbReference type="EnsemblPlants" id="AET2Gv20598600.10">
    <property type="protein sequence ID" value="AET2Gv20598600.10"/>
    <property type="gene ID" value="AET2Gv20598600"/>
</dbReference>
<dbReference type="InterPro" id="IPR000504">
    <property type="entry name" value="RRM_dom"/>
</dbReference>
<feature type="domain" description="RRM" evidence="1">
    <location>
        <begin position="29"/>
        <end position="57"/>
    </location>
</feature>
<reference evidence="2" key="5">
    <citation type="journal article" date="2021" name="G3 (Bethesda)">
        <title>Aegilops tauschii genome assembly Aet v5.0 features greater sequence contiguity and improved annotation.</title>
        <authorList>
            <person name="Wang L."/>
            <person name="Zhu T."/>
            <person name="Rodriguez J.C."/>
            <person name="Deal K.R."/>
            <person name="Dubcovsky J."/>
            <person name="McGuire P.E."/>
            <person name="Lux T."/>
            <person name="Spannagl M."/>
            <person name="Mayer K.F.X."/>
            <person name="Baldrich P."/>
            <person name="Meyers B.C."/>
            <person name="Huo N."/>
            <person name="Gu Y.Q."/>
            <person name="Zhou H."/>
            <person name="Devos K.M."/>
            <person name="Bennetzen J.L."/>
            <person name="Unver T."/>
            <person name="Budak H."/>
            <person name="Gulick P.J."/>
            <person name="Galiba G."/>
            <person name="Kalapos B."/>
            <person name="Nelson D.R."/>
            <person name="Li P."/>
            <person name="You F.M."/>
            <person name="Luo M.C."/>
            <person name="Dvorak J."/>
        </authorList>
    </citation>
    <scope>NUCLEOTIDE SEQUENCE [LARGE SCALE GENOMIC DNA]</scope>
    <source>
        <strain evidence="2">cv. AL8/78</strain>
    </source>
</reference>
<dbReference type="GO" id="GO:0003723">
    <property type="term" value="F:RNA binding"/>
    <property type="evidence" value="ECO:0007669"/>
    <property type="project" value="InterPro"/>
</dbReference>